<keyword evidence="1" id="KW-1133">Transmembrane helix</keyword>
<dbReference type="InterPro" id="IPR012902">
    <property type="entry name" value="N_methyl_site"/>
</dbReference>
<keyword evidence="3" id="KW-1185">Reference proteome</keyword>
<dbReference type="PROSITE" id="PS00409">
    <property type="entry name" value="PROKAR_NTER_METHYL"/>
    <property type="match status" value="1"/>
</dbReference>
<dbReference type="Gene3D" id="3.30.700.10">
    <property type="entry name" value="Glycoprotein, Type 4 Pilin"/>
    <property type="match status" value="1"/>
</dbReference>
<reference evidence="2 3" key="1">
    <citation type="submission" date="2018-08" db="EMBL/GenBank/DDBJ databases">
        <authorList>
            <person name="Khan S.A."/>
        </authorList>
    </citation>
    <scope>NUCLEOTIDE SEQUENCE [LARGE SCALE GENOMIC DNA]</scope>
    <source>
        <strain evidence="2 3">GTF-13</strain>
    </source>
</reference>
<dbReference type="RefSeq" id="WP_125017495.1">
    <property type="nucleotide sequence ID" value="NZ_QWEZ01000002.1"/>
</dbReference>
<evidence type="ECO:0000256" key="1">
    <source>
        <dbReference type="SAM" id="Phobius"/>
    </source>
</evidence>
<organism evidence="2 3">
    <name type="scientific">Aestuariirhabdus litorea</name>
    <dbReference type="NCBI Taxonomy" id="2528527"/>
    <lineage>
        <taxon>Bacteria</taxon>
        <taxon>Pseudomonadati</taxon>
        <taxon>Pseudomonadota</taxon>
        <taxon>Gammaproteobacteria</taxon>
        <taxon>Oceanospirillales</taxon>
        <taxon>Aestuariirhabdaceae</taxon>
        <taxon>Aestuariirhabdus</taxon>
    </lineage>
</organism>
<dbReference type="NCBIfam" id="TIGR02532">
    <property type="entry name" value="IV_pilin_GFxxxE"/>
    <property type="match status" value="1"/>
</dbReference>
<dbReference type="EMBL" id="QWEZ01000002">
    <property type="protein sequence ID" value="RRJ83119.1"/>
    <property type="molecule type" value="Genomic_DNA"/>
</dbReference>
<sequence>MDRDCSGGRALPGQRGFTLIELIVVVTILGILAAVALPRFIEVADSAHENAVRGTGGALASAVLLVRAQWMTNQTQGAVCNLKGFGAGNVCTNTSGWPVSTDGNNGDPDANRCIQVWQSVLQGSAPTVSTGAGTDYLVTAAGGQCTFTYQPDNRNHTIIYNSLNGSVVTTIN</sequence>
<evidence type="ECO:0000313" key="3">
    <source>
        <dbReference type="Proteomes" id="UP000280792"/>
    </source>
</evidence>
<gene>
    <name evidence="2" type="ORF">D0544_14870</name>
</gene>
<dbReference type="AlphaFoldDB" id="A0A3P3VN37"/>
<comment type="caution">
    <text evidence="2">The sequence shown here is derived from an EMBL/GenBank/DDBJ whole genome shotgun (WGS) entry which is preliminary data.</text>
</comment>
<dbReference type="Pfam" id="PF07963">
    <property type="entry name" value="N_methyl"/>
    <property type="match status" value="1"/>
</dbReference>
<evidence type="ECO:0000313" key="2">
    <source>
        <dbReference type="EMBL" id="RRJ83119.1"/>
    </source>
</evidence>
<feature type="transmembrane region" description="Helical" evidence="1">
    <location>
        <begin position="16"/>
        <end position="37"/>
    </location>
</feature>
<keyword evidence="1" id="KW-0812">Transmembrane</keyword>
<keyword evidence="1" id="KW-0472">Membrane</keyword>
<protein>
    <submittedName>
        <fullName evidence="2">Type II secretion system protein</fullName>
    </submittedName>
</protein>
<accession>A0A3P3VN37</accession>
<dbReference type="InterPro" id="IPR045584">
    <property type="entry name" value="Pilin-like"/>
</dbReference>
<dbReference type="SUPFAM" id="SSF54523">
    <property type="entry name" value="Pili subunits"/>
    <property type="match status" value="1"/>
</dbReference>
<name>A0A3P3VN37_9GAMM</name>
<reference evidence="2 3" key="2">
    <citation type="submission" date="2018-12" db="EMBL/GenBank/DDBJ databases">
        <title>Simiduia agarivorans gen. nov., sp. nov., a marine, agarolytic bacterium isolated from shallow coastal water from Keelung, Taiwan.</title>
        <authorList>
            <person name="Shieh W.Y."/>
        </authorList>
    </citation>
    <scope>NUCLEOTIDE SEQUENCE [LARGE SCALE GENOMIC DNA]</scope>
    <source>
        <strain evidence="2 3">GTF-13</strain>
    </source>
</reference>
<proteinExistence type="predicted"/>
<dbReference type="Proteomes" id="UP000280792">
    <property type="component" value="Unassembled WGS sequence"/>
</dbReference>